<protein>
    <submittedName>
        <fullName evidence="2">Uncharacterized protein</fullName>
    </submittedName>
</protein>
<reference evidence="2 3" key="1">
    <citation type="submission" date="2018-12" db="EMBL/GenBank/DDBJ databases">
        <title>Draft genome sequence of Xylaria grammica IHI A82.</title>
        <authorList>
            <person name="Buettner E."/>
            <person name="Kellner H."/>
        </authorList>
    </citation>
    <scope>NUCLEOTIDE SEQUENCE [LARGE SCALE GENOMIC DNA]</scope>
    <source>
        <strain evidence="2 3">IHI A82</strain>
    </source>
</reference>
<dbReference type="AlphaFoldDB" id="A0A439CVC6"/>
<keyword evidence="3" id="KW-1185">Reference proteome</keyword>
<sequence length="241" mass="25910">MSAAVKPEAGLQTLMRRVNCNGRGNFVVYESRNGDGGYHMICLNGFVAAGCSILLAGGAQVITNLQNKVVGWVNGKIDDASDAGPQTKRSKVVGWVNGKVDNASDAGPQTHSLTAVPRDLGSAPHPPRQGRDGDVPPHQQDRRDHRFSAPRGRLLGFDLALTRCEQIHIHYWAASGHDSTLLSSSEIGSLVVHGLNDAIAQNRGQACYEMTNNGNWDGWLRVCFNDNVPQPGCYTCGGHNN</sequence>
<feature type="compositionally biased region" description="Basic and acidic residues" evidence="1">
    <location>
        <begin position="129"/>
        <end position="147"/>
    </location>
</feature>
<evidence type="ECO:0000313" key="2">
    <source>
        <dbReference type="EMBL" id="RWA06144.1"/>
    </source>
</evidence>
<accession>A0A439CVC6</accession>
<comment type="caution">
    <text evidence="2">The sequence shown here is derived from an EMBL/GenBank/DDBJ whole genome shotgun (WGS) entry which is preliminary data.</text>
</comment>
<name>A0A439CVC6_9PEZI</name>
<proteinExistence type="predicted"/>
<evidence type="ECO:0000256" key="1">
    <source>
        <dbReference type="SAM" id="MobiDB-lite"/>
    </source>
</evidence>
<gene>
    <name evidence="2" type="ORF">EKO27_g8959</name>
</gene>
<organism evidence="2 3">
    <name type="scientific">Xylaria grammica</name>
    <dbReference type="NCBI Taxonomy" id="363999"/>
    <lineage>
        <taxon>Eukaryota</taxon>
        <taxon>Fungi</taxon>
        <taxon>Dikarya</taxon>
        <taxon>Ascomycota</taxon>
        <taxon>Pezizomycotina</taxon>
        <taxon>Sordariomycetes</taxon>
        <taxon>Xylariomycetidae</taxon>
        <taxon>Xylariales</taxon>
        <taxon>Xylariaceae</taxon>
        <taxon>Xylaria</taxon>
    </lineage>
</organism>
<dbReference type="EMBL" id="RYZI01000363">
    <property type="protein sequence ID" value="RWA06144.1"/>
    <property type="molecule type" value="Genomic_DNA"/>
</dbReference>
<dbReference type="Proteomes" id="UP000286045">
    <property type="component" value="Unassembled WGS sequence"/>
</dbReference>
<feature type="region of interest" description="Disordered" evidence="1">
    <location>
        <begin position="99"/>
        <end position="148"/>
    </location>
</feature>
<evidence type="ECO:0000313" key="3">
    <source>
        <dbReference type="Proteomes" id="UP000286045"/>
    </source>
</evidence>